<reference evidence="1 2" key="1">
    <citation type="submission" date="2019-01" db="EMBL/GenBank/DDBJ databases">
        <title>Pseudoxanthomonas composti sp. nov., isolated from compost.</title>
        <authorList>
            <person name="Yang G."/>
        </authorList>
    </citation>
    <scope>NUCLEOTIDE SEQUENCE [LARGE SCALE GENOMIC DNA]</scope>
    <source>
        <strain evidence="1 2">GSS15</strain>
    </source>
</reference>
<dbReference type="AlphaFoldDB" id="A0A4Q1JXY8"/>
<proteinExistence type="predicted"/>
<comment type="caution">
    <text evidence="1">The sequence shown here is derived from an EMBL/GenBank/DDBJ whole genome shotgun (WGS) entry which is preliminary data.</text>
</comment>
<dbReference type="RefSeq" id="WP_129470355.1">
    <property type="nucleotide sequence ID" value="NZ_SAWZ01000002.1"/>
</dbReference>
<sequence length="138" mass="14617">MELLLLLMLLLITGLAEVRAVVPAPPRSADRRRARPAVNPWPTGMETGTATHEAAWREAAHAPGSARDDASSLHRRACAEFCADGAVLLEQAPRLANDGDGPALDAPGNVTRIWLFPNGAWRVVSPQQGSETHGAAAL</sequence>
<evidence type="ECO:0000313" key="1">
    <source>
        <dbReference type="EMBL" id="RXR07544.1"/>
    </source>
</evidence>
<accession>A0A4Q1JXY8</accession>
<gene>
    <name evidence="1" type="ORF">EPA99_06490</name>
</gene>
<dbReference type="EMBL" id="SAWZ01000002">
    <property type="protein sequence ID" value="RXR07544.1"/>
    <property type="molecule type" value="Genomic_DNA"/>
</dbReference>
<name>A0A4Q1JXY8_9GAMM</name>
<evidence type="ECO:0000313" key="2">
    <source>
        <dbReference type="Proteomes" id="UP000289784"/>
    </source>
</evidence>
<keyword evidence="2" id="KW-1185">Reference proteome</keyword>
<dbReference type="Proteomes" id="UP000289784">
    <property type="component" value="Unassembled WGS sequence"/>
</dbReference>
<organism evidence="1 2">
    <name type="scientific">Pseudoxanthomonas composti</name>
    <dbReference type="NCBI Taxonomy" id="2137479"/>
    <lineage>
        <taxon>Bacteria</taxon>
        <taxon>Pseudomonadati</taxon>
        <taxon>Pseudomonadota</taxon>
        <taxon>Gammaproteobacteria</taxon>
        <taxon>Lysobacterales</taxon>
        <taxon>Lysobacteraceae</taxon>
        <taxon>Pseudoxanthomonas</taxon>
    </lineage>
</organism>
<protein>
    <submittedName>
        <fullName evidence="1">Uncharacterized protein</fullName>
    </submittedName>
</protein>